<dbReference type="InterPro" id="IPR029063">
    <property type="entry name" value="SAM-dependent_MTases_sf"/>
</dbReference>
<dbReference type="PANTHER" id="PTHR45180:SF1">
    <property type="entry name" value="OS01G0307686 PROTEIN"/>
    <property type="match status" value="1"/>
</dbReference>
<protein>
    <recommendedName>
        <fullName evidence="3">Methyltransferase domain-containing protein</fullName>
    </recommendedName>
</protein>
<keyword evidence="2" id="KW-1185">Reference proteome</keyword>
<proteinExistence type="predicted"/>
<dbReference type="Gene3D" id="3.40.50.150">
    <property type="entry name" value="Vaccinia Virus protein VP39"/>
    <property type="match status" value="1"/>
</dbReference>
<dbReference type="STRING" id="1003.SAMN04488541_105220"/>
<dbReference type="EMBL" id="FONY01000052">
    <property type="protein sequence ID" value="SFF54277.1"/>
    <property type="molecule type" value="Genomic_DNA"/>
</dbReference>
<gene>
    <name evidence="1" type="ORF">SAMN04488541_105220</name>
</gene>
<dbReference type="AlphaFoldDB" id="A0A1I2JMA0"/>
<sequence length="103" mass="11780">MRRAREVLLNPALRKHFSVSSNLRTTHTDNEKMKDNFSIQSDKYAKFRPTYPSDLFAFLNENVQDKLNAWDCGTGNGQVAFELAKTFDNVFATGISHNKLTTH</sequence>
<dbReference type="Proteomes" id="UP000199513">
    <property type="component" value="Unassembled WGS sequence"/>
</dbReference>
<dbReference type="PANTHER" id="PTHR45180">
    <property type="entry name" value="OS01G0307686 PROTEIN"/>
    <property type="match status" value="1"/>
</dbReference>
<name>A0A1I2JMA0_9BACT</name>
<evidence type="ECO:0008006" key="3">
    <source>
        <dbReference type="Google" id="ProtNLM"/>
    </source>
</evidence>
<dbReference type="SUPFAM" id="SSF53335">
    <property type="entry name" value="S-adenosyl-L-methionine-dependent methyltransferases"/>
    <property type="match status" value="1"/>
</dbReference>
<reference evidence="1 2" key="1">
    <citation type="submission" date="2016-10" db="EMBL/GenBank/DDBJ databases">
        <authorList>
            <person name="de Groot N.N."/>
        </authorList>
    </citation>
    <scope>NUCLEOTIDE SEQUENCE [LARGE SCALE GENOMIC DNA]</scope>
    <source>
        <strain>GEY</strain>
        <strain evidence="2">DSM 9560</strain>
    </source>
</reference>
<evidence type="ECO:0000313" key="1">
    <source>
        <dbReference type="EMBL" id="SFF54277.1"/>
    </source>
</evidence>
<accession>A0A1I2JMA0</accession>
<organism evidence="1 2">
    <name type="scientific">Thermoflexibacter ruber</name>
    <dbReference type="NCBI Taxonomy" id="1003"/>
    <lineage>
        <taxon>Bacteria</taxon>
        <taxon>Pseudomonadati</taxon>
        <taxon>Bacteroidota</taxon>
        <taxon>Cytophagia</taxon>
        <taxon>Cytophagales</taxon>
        <taxon>Thermoflexibacteraceae</taxon>
        <taxon>Thermoflexibacter</taxon>
    </lineage>
</organism>
<evidence type="ECO:0000313" key="2">
    <source>
        <dbReference type="Proteomes" id="UP000199513"/>
    </source>
</evidence>